<dbReference type="InterPro" id="IPR001826">
    <property type="entry name" value="RHS"/>
</dbReference>
<dbReference type="RefSeq" id="WP_277415172.1">
    <property type="nucleotide sequence ID" value="NZ_CP119083.1"/>
</dbReference>
<dbReference type="Pfam" id="PF14412">
    <property type="entry name" value="AHH"/>
    <property type="match status" value="1"/>
</dbReference>
<dbReference type="Gene3D" id="2.60.200.60">
    <property type="match status" value="1"/>
</dbReference>
<keyword evidence="2" id="KW-0812">Transmembrane</keyword>
<sequence>MFEAARLTDPIAHTSALGGFLVGALIGVALVATVAFATFTCGFGVALLAGLLAGVGAAAILGLGEAIGRMFSSPSGAISTGSPNVFTNRLAAAYATVSTTVCSKHNPVPLVAQGSATVFINGLPAARKSDAITCGAKIDAGSNNVFIGGGTETYLPVADEVPAWLRTTVDWAFALAGLAGGLAGLVKAAGGLSRAVLPCAAKFIGGFMIGEAVGRYVAAPVVSRVMGGLFGKPVDVSTGRKVLLAQDETDFVVPGPMPVVLSRFYASDLSFESTLGVGWVLPWDLRLQQRDGQLWLSDAQGRETGFPLIPPGHTLYSEEEQRYLACTEDGRYLMYDLNENYYDFGYIDVESGEIGWLQRFEDRTGQWHVYYRDASSRVRTIHTSYGQRLRLTYSDGAVTRLLNIERIDQPLGLLVGYEYDARGQLIAVKDANGHIARRFTYDQGVMTSHTNALGFISHYDWAEIDGQLRVTACWSSEGERAEFSYDFANRQTWVRDELGRTAHWLYDAHRQIVECTDLDGGTYRMAYSPAGNPATIELPGERRIAFEYDEAGRIIGEIDPLDRRTETSYDANSIRIRQLTLPGGARWRAEYDYLGRLLQTTDPLDRVERYEYAEGMNPLPQARIDARGGRQTMTWNRYGQISAYTDCSGKTTSYDYDAAGYLSAVTDALGHTTRIDRLATGEPVAVTLPDGQVERYAYDAAGLLVAQHLAQQPGHRWQRNARGQVLEAIDPAGKRLHYRYDERGRLTELATDAATRYRFEYDAGDRLLREVRPDGVERHLRYDETGELAELIKLGAPASPTTERARRVTSFSRDKMGRLLRQLTDTSIGNYEWNDADRLVSAERVPTDSGANMGVAASRILFDYDIAGRLIAEHGTEGTVAYTLDELDNLTTLDLPYGQRLDMLMYGSGHVHQIQAGGHIVSDIERDDLHREVLRSQGRLAHRTGYDLLGRRSWQSAAMPADPVGPGQGRFWRSYRYTLQGELAEQLDSVRGDITFDYDPAGHLLRQTRTADMSQERFAWDAAGNLLERASGTSQGLVEGNRLKVWQDIRFTYDPWGNVSEKRKGAHSTQRMSFDAEDRLLAVISEDLAGSVETRFDYDAIGRRIATSTTHQPASGTGYIERKRFVWQGLRMVQEVRESGVSNYVYSPDEQYTPLARVDAYIGSAIATAAIETAKNSSRVYHFHTDAIGTPLEVTDEAGELAWAGKYSAWGKVDWDEDTAPMARIDQPLRYPGQYADQSTGLHYNTFRYYDPDVGRYISQDPIGLLGGENVYAYAENPTSMADPLGWCSTVLGENMGARTGDGMANHHLIPEEILKDARFSRMFAKLKSMGFHGDKASNGIFLPGSETLAKQTGLPGHWSNHRKYTEAIRLEVQDLNRRFSVGSLSDTQLVLGIQRIQNLAREGLESGTFITDSITGRLL</sequence>
<dbReference type="InterPro" id="IPR056823">
    <property type="entry name" value="TEN-like_YD-shell"/>
</dbReference>
<keyword evidence="2" id="KW-1133">Transmembrane helix</keyword>
<protein>
    <submittedName>
        <fullName evidence="7">DUF6531 domain-containing protein</fullName>
    </submittedName>
</protein>
<dbReference type="PANTHER" id="PTHR32305:SF15">
    <property type="entry name" value="PROTEIN RHSA-RELATED"/>
    <property type="match status" value="1"/>
</dbReference>
<keyword evidence="1" id="KW-0677">Repeat</keyword>
<evidence type="ECO:0000256" key="2">
    <source>
        <dbReference type="SAM" id="Phobius"/>
    </source>
</evidence>
<evidence type="ECO:0000259" key="3">
    <source>
        <dbReference type="Pfam" id="PF03527"/>
    </source>
</evidence>
<dbReference type="InterPro" id="IPR008727">
    <property type="entry name" value="PAAR_motif"/>
</dbReference>
<keyword evidence="8" id="KW-1185">Reference proteome</keyword>
<dbReference type="InterPro" id="IPR045351">
    <property type="entry name" value="DUF6531"/>
</dbReference>
<feature type="domain" description="DUF6531" evidence="4">
    <location>
        <begin position="231"/>
        <end position="306"/>
    </location>
</feature>
<dbReference type="Pfam" id="PF05593">
    <property type="entry name" value="RHS_repeat"/>
    <property type="match status" value="3"/>
</dbReference>
<feature type="domain" description="Double-stranded DNA deaminase toxin A prePAAR motif" evidence="6">
    <location>
        <begin position="1"/>
        <end position="57"/>
    </location>
</feature>
<dbReference type="PRINTS" id="PR00394">
    <property type="entry name" value="RHSPROTEIN"/>
</dbReference>
<dbReference type="Pfam" id="PF03527">
    <property type="entry name" value="RHS"/>
    <property type="match status" value="1"/>
</dbReference>
<dbReference type="Pfam" id="PF20148">
    <property type="entry name" value="DUF6531"/>
    <property type="match status" value="1"/>
</dbReference>
<dbReference type="CDD" id="cd14742">
    <property type="entry name" value="PAAR_RHS"/>
    <property type="match status" value="1"/>
</dbReference>
<dbReference type="InterPro" id="IPR057925">
    <property type="entry name" value="prePAAR_DddA"/>
</dbReference>
<organism evidence="7 8">
    <name type="scientific">Pseudoduganella chitinolytica</name>
    <dbReference type="NCBI Taxonomy" id="34070"/>
    <lineage>
        <taxon>Bacteria</taxon>
        <taxon>Pseudomonadati</taxon>
        <taxon>Pseudomonadota</taxon>
        <taxon>Betaproteobacteria</taxon>
        <taxon>Burkholderiales</taxon>
        <taxon>Oxalobacteraceae</taxon>
        <taxon>Telluria group</taxon>
        <taxon>Pseudoduganella</taxon>
    </lineage>
</organism>
<dbReference type="Gene3D" id="2.180.10.10">
    <property type="entry name" value="RHS repeat-associated core"/>
    <property type="match status" value="3"/>
</dbReference>
<dbReference type="Proteomes" id="UP001216510">
    <property type="component" value="Chromosome"/>
</dbReference>
<feature type="domain" description="Teneurin-like YD-shell" evidence="5">
    <location>
        <begin position="480"/>
        <end position="611"/>
    </location>
</feature>
<feature type="transmembrane region" description="Helical" evidence="2">
    <location>
        <begin position="16"/>
        <end position="36"/>
    </location>
</feature>
<proteinExistence type="predicted"/>
<evidence type="ECO:0000256" key="1">
    <source>
        <dbReference type="ARBA" id="ARBA00022737"/>
    </source>
</evidence>
<dbReference type="EMBL" id="CP119083">
    <property type="protein sequence ID" value="WEF32426.1"/>
    <property type="molecule type" value="Genomic_DNA"/>
</dbReference>
<evidence type="ECO:0000313" key="8">
    <source>
        <dbReference type="Proteomes" id="UP001216510"/>
    </source>
</evidence>
<dbReference type="InterPro" id="IPR031325">
    <property type="entry name" value="RHS_repeat"/>
</dbReference>
<dbReference type="SUPFAM" id="SSF82171">
    <property type="entry name" value="DPP6 N-terminal domain-like"/>
    <property type="match status" value="1"/>
</dbReference>
<keyword evidence="2" id="KW-0472">Membrane</keyword>
<evidence type="ECO:0000259" key="5">
    <source>
        <dbReference type="Pfam" id="PF25023"/>
    </source>
</evidence>
<dbReference type="InterPro" id="IPR032871">
    <property type="entry name" value="AHH_dom_containing"/>
</dbReference>
<dbReference type="NCBIfam" id="TIGR01643">
    <property type="entry name" value="YD_repeat_2x"/>
    <property type="match status" value="8"/>
</dbReference>
<evidence type="ECO:0000313" key="7">
    <source>
        <dbReference type="EMBL" id="WEF32426.1"/>
    </source>
</evidence>
<evidence type="ECO:0000259" key="6">
    <source>
        <dbReference type="Pfam" id="PF25799"/>
    </source>
</evidence>
<feature type="domain" description="RHS protein conserved region" evidence="3">
    <location>
        <begin position="1180"/>
        <end position="1213"/>
    </location>
</feature>
<accession>A0ABY8B9N0</accession>
<dbReference type="PANTHER" id="PTHR32305">
    <property type="match status" value="1"/>
</dbReference>
<reference evidence="7 8" key="1">
    <citation type="submission" date="2023-02" db="EMBL/GenBank/DDBJ databases">
        <title>Gemone sequence of Telluria chitinolytica ACM 3522T.</title>
        <authorList>
            <person name="Frediansyah A."/>
            <person name="Miess H."/>
            <person name="Gross H."/>
        </authorList>
    </citation>
    <scope>NUCLEOTIDE SEQUENCE [LARGE SCALE GENOMIC DNA]</scope>
    <source>
        <strain evidence="7 8">ACM 3522</strain>
    </source>
</reference>
<dbReference type="InterPro" id="IPR006530">
    <property type="entry name" value="YD"/>
</dbReference>
<dbReference type="InterPro" id="IPR022385">
    <property type="entry name" value="Rhs_assc_core"/>
</dbReference>
<feature type="transmembrane region" description="Helical" evidence="2">
    <location>
        <begin position="43"/>
        <end position="64"/>
    </location>
</feature>
<feature type="domain" description="Teneurin-like YD-shell" evidence="5">
    <location>
        <begin position="735"/>
        <end position="903"/>
    </location>
</feature>
<dbReference type="Pfam" id="PF25799">
    <property type="entry name" value="prePAAR_I"/>
    <property type="match status" value="1"/>
</dbReference>
<dbReference type="Pfam" id="PF25023">
    <property type="entry name" value="TEN_YD-shell"/>
    <property type="match status" value="2"/>
</dbReference>
<dbReference type="NCBIfam" id="TIGR03696">
    <property type="entry name" value="Rhs_assc_core"/>
    <property type="match status" value="1"/>
</dbReference>
<dbReference type="InterPro" id="IPR050708">
    <property type="entry name" value="T6SS_VgrG/RHS"/>
</dbReference>
<evidence type="ECO:0000259" key="4">
    <source>
        <dbReference type="Pfam" id="PF20148"/>
    </source>
</evidence>
<gene>
    <name evidence="7" type="ORF">PX653_23930</name>
</gene>
<name>A0ABY8B9N0_9BURK</name>
<dbReference type="Pfam" id="PF05488">
    <property type="entry name" value="PAAR_motif"/>
    <property type="match status" value="1"/>
</dbReference>